<comment type="caution">
    <text evidence="1">The sequence shown here is derived from an EMBL/GenBank/DDBJ whole genome shotgun (WGS) entry which is preliminary data.</text>
</comment>
<proteinExistence type="predicted"/>
<evidence type="ECO:0000313" key="1">
    <source>
        <dbReference type="EMBL" id="KAF2099954.1"/>
    </source>
</evidence>
<dbReference type="OrthoDB" id="5418899at2759"/>
<dbReference type="Proteomes" id="UP000799772">
    <property type="component" value="Unassembled WGS sequence"/>
</dbReference>
<dbReference type="AlphaFoldDB" id="A0A9P4MBQ5"/>
<accession>A0A9P4MBQ5</accession>
<reference evidence="1" key="1">
    <citation type="journal article" date="2020" name="Stud. Mycol.">
        <title>101 Dothideomycetes genomes: a test case for predicting lifestyles and emergence of pathogens.</title>
        <authorList>
            <person name="Haridas S."/>
            <person name="Albert R."/>
            <person name="Binder M."/>
            <person name="Bloem J."/>
            <person name="Labutti K."/>
            <person name="Salamov A."/>
            <person name="Andreopoulos B."/>
            <person name="Baker S."/>
            <person name="Barry K."/>
            <person name="Bills G."/>
            <person name="Bluhm B."/>
            <person name="Cannon C."/>
            <person name="Castanera R."/>
            <person name="Culley D."/>
            <person name="Daum C."/>
            <person name="Ezra D."/>
            <person name="Gonzalez J."/>
            <person name="Henrissat B."/>
            <person name="Kuo A."/>
            <person name="Liang C."/>
            <person name="Lipzen A."/>
            <person name="Lutzoni F."/>
            <person name="Magnuson J."/>
            <person name="Mondo S."/>
            <person name="Nolan M."/>
            <person name="Ohm R."/>
            <person name="Pangilinan J."/>
            <person name="Park H.-J."/>
            <person name="Ramirez L."/>
            <person name="Alfaro M."/>
            <person name="Sun H."/>
            <person name="Tritt A."/>
            <person name="Yoshinaga Y."/>
            <person name="Zwiers L.-H."/>
            <person name="Turgeon B."/>
            <person name="Goodwin S."/>
            <person name="Spatafora J."/>
            <person name="Crous P."/>
            <person name="Grigoriev I."/>
        </authorList>
    </citation>
    <scope>NUCLEOTIDE SEQUENCE</scope>
    <source>
        <strain evidence="1">CBS 133067</strain>
    </source>
</reference>
<organism evidence="1 2">
    <name type="scientific">Rhizodiscina lignyota</name>
    <dbReference type="NCBI Taxonomy" id="1504668"/>
    <lineage>
        <taxon>Eukaryota</taxon>
        <taxon>Fungi</taxon>
        <taxon>Dikarya</taxon>
        <taxon>Ascomycota</taxon>
        <taxon>Pezizomycotina</taxon>
        <taxon>Dothideomycetes</taxon>
        <taxon>Pleosporomycetidae</taxon>
        <taxon>Aulographales</taxon>
        <taxon>Rhizodiscinaceae</taxon>
        <taxon>Rhizodiscina</taxon>
    </lineage>
</organism>
<evidence type="ECO:0000313" key="2">
    <source>
        <dbReference type="Proteomes" id="UP000799772"/>
    </source>
</evidence>
<protein>
    <submittedName>
        <fullName evidence="1">Uncharacterized protein</fullName>
    </submittedName>
</protein>
<sequence>MAPDSVFPELIFSRPDHAAMMAHYHFANVLILLNRPNRPHGNPIIQLREYRDLMKNVEADCREICGIANGRPHAAARINLIQPLYLAGQCLEGGQERKPVIQLLRDIQLDTGWSTEYRVKELLNEYHGSDQIQVPPHTILPTALCTL</sequence>
<name>A0A9P4MBQ5_9PEZI</name>
<keyword evidence="2" id="KW-1185">Reference proteome</keyword>
<dbReference type="EMBL" id="ML978125">
    <property type="protein sequence ID" value="KAF2099954.1"/>
    <property type="molecule type" value="Genomic_DNA"/>
</dbReference>
<gene>
    <name evidence="1" type="ORF">NA57DRAFT_75455</name>
</gene>